<evidence type="ECO:0000256" key="1">
    <source>
        <dbReference type="ARBA" id="ARBA00012513"/>
    </source>
</evidence>
<dbReference type="PROSITE" id="PS50011">
    <property type="entry name" value="PROTEIN_KINASE_DOM"/>
    <property type="match status" value="1"/>
</dbReference>
<dbReference type="Pfam" id="PF00069">
    <property type="entry name" value="Pkinase"/>
    <property type="match status" value="1"/>
</dbReference>
<keyword evidence="3" id="KW-0808">Transferase</keyword>
<keyword evidence="12" id="KW-1185">Reference proteome</keyword>
<dbReference type="Gene3D" id="3.30.200.20">
    <property type="entry name" value="Phosphorylase Kinase, domain 1"/>
    <property type="match status" value="1"/>
</dbReference>
<gene>
    <name evidence="11" type="ORF">BO78DRAFT_382908</name>
</gene>
<comment type="catalytic activity">
    <reaction evidence="8">
        <text>L-seryl-[protein] + ATP = O-phospho-L-seryl-[protein] + ADP + H(+)</text>
        <dbReference type="Rhea" id="RHEA:17989"/>
        <dbReference type="Rhea" id="RHEA-COMP:9863"/>
        <dbReference type="Rhea" id="RHEA-COMP:11604"/>
        <dbReference type="ChEBI" id="CHEBI:15378"/>
        <dbReference type="ChEBI" id="CHEBI:29999"/>
        <dbReference type="ChEBI" id="CHEBI:30616"/>
        <dbReference type="ChEBI" id="CHEBI:83421"/>
        <dbReference type="ChEBI" id="CHEBI:456216"/>
        <dbReference type="EC" id="2.7.11.1"/>
    </reaction>
</comment>
<dbReference type="Gene3D" id="1.10.510.10">
    <property type="entry name" value="Transferase(Phosphotransferase) domain 1"/>
    <property type="match status" value="1"/>
</dbReference>
<evidence type="ECO:0000256" key="2">
    <source>
        <dbReference type="ARBA" id="ARBA00022527"/>
    </source>
</evidence>
<evidence type="ECO:0000259" key="10">
    <source>
        <dbReference type="PROSITE" id="PS50011"/>
    </source>
</evidence>
<evidence type="ECO:0000256" key="8">
    <source>
        <dbReference type="ARBA" id="ARBA00048679"/>
    </source>
</evidence>
<dbReference type="GO" id="GO:0004674">
    <property type="term" value="F:protein serine/threonine kinase activity"/>
    <property type="evidence" value="ECO:0007669"/>
    <property type="project" value="UniProtKB-KW"/>
</dbReference>
<organism evidence="11 12">
    <name type="scientific">Aspergillus sclerotiicarbonarius (strain CBS 121057 / IBT 28362)</name>
    <dbReference type="NCBI Taxonomy" id="1448318"/>
    <lineage>
        <taxon>Eukaryota</taxon>
        <taxon>Fungi</taxon>
        <taxon>Dikarya</taxon>
        <taxon>Ascomycota</taxon>
        <taxon>Pezizomycotina</taxon>
        <taxon>Eurotiomycetes</taxon>
        <taxon>Eurotiomycetidae</taxon>
        <taxon>Eurotiales</taxon>
        <taxon>Aspergillaceae</taxon>
        <taxon>Aspergillus</taxon>
        <taxon>Aspergillus subgen. Circumdati</taxon>
    </lineage>
</organism>
<evidence type="ECO:0000256" key="4">
    <source>
        <dbReference type="ARBA" id="ARBA00022741"/>
    </source>
</evidence>
<keyword evidence="4 9" id="KW-0547">Nucleotide-binding</keyword>
<keyword evidence="6 9" id="KW-0067">ATP-binding</keyword>
<dbReference type="InterPro" id="IPR051334">
    <property type="entry name" value="SRPK"/>
</dbReference>
<evidence type="ECO:0000256" key="3">
    <source>
        <dbReference type="ARBA" id="ARBA00022679"/>
    </source>
</evidence>
<dbReference type="OrthoDB" id="5979581at2759"/>
<evidence type="ECO:0000256" key="9">
    <source>
        <dbReference type="PROSITE-ProRule" id="PRU10141"/>
    </source>
</evidence>
<evidence type="ECO:0000256" key="6">
    <source>
        <dbReference type="ARBA" id="ARBA00022840"/>
    </source>
</evidence>
<feature type="domain" description="Protein kinase" evidence="10">
    <location>
        <begin position="105"/>
        <end position="444"/>
    </location>
</feature>
<dbReference type="GO" id="GO:0005524">
    <property type="term" value="F:ATP binding"/>
    <property type="evidence" value="ECO:0007669"/>
    <property type="project" value="UniProtKB-UniRule"/>
</dbReference>
<keyword evidence="2" id="KW-0723">Serine/threonine-protein kinase</keyword>
<dbReference type="EC" id="2.7.11.1" evidence="1"/>
<dbReference type="SUPFAM" id="SSF56112">
    <property type="entry name" value="Protein kinase-like (PK-like)"/>
    <property type="match status" value="1"/>
</dbReference>
<dbReference type="PROSITE" id="PS00107">
    <property type="entry name" value="PROTEIN_KINASE_ATP"/>
    <property type="match status" value="1"/>
</dbReference>
<feature type="binding site" evidence="9">
    <location>
        <position position="134"/>
    </location>
    <ligand>
        <name>ATP</name>
        <dbReference type="ChEBI" id="CHEBI:30616"/>
    </ligand>
</feature>
<evidence type="ECO:0000313" key="11">
    <source>
        <dbReference type="EMBL" id="PYI11025.1"/>
    </source>
</evidence>
<dbReference type="AlphaFoldDB" id="A0A319ESX1"/>
<dbReference type="InterPro" id="IPR017441">
    <property type="entry name" value="Protein_kinase_ATP_BS"/>
</dbReference>
<evidence type="ECO:0000256" key="5">
    <source>
        <dbReference type="ARBA" id="ARBA00022777"/>
    </source>
</evidence>
<proteinExistence type="predicted"/>
<dbReference type="InterPro" id="IPR000719">
    <property type="entry name" value="Prot_kinase_dom"/>
</dbReference>
<dbReference type="GO" id="GO:0000245">
    <property type="term" value="P:spliceosomal complex assembly"/>
    <property type="evidence" value="ECO:0007669"/>
    <property type="project" value="TreeGrafter"/>
</dbReference>
<dbReference type="InterPro" id="IPR011009">
    <property type="entry name" value="Kinase-like_dom_sf"/>
</dbReference>
<dbReference type="PANTHER" id="PTHR47634:SF9">
    <property type="entry name" value="PROTEIN KINASE DOMAIN-CONTAINING PROTEIN-RELATED"/>
    <property type="match status" value="1"/>
</dbReference>
<sequence length="459" mass="52154">MMSRTARYAHRIGIPPAHPRARPSFLPPSFSPRLLSPWPDLRSATSAPYRTVMSPAEWTSPLREFPASGVTLIEPSIEVEEETLPTYQPEKYYPVQQGEVLNNRYQVLAKLGYGVTSTVWLGRDLCDSKYVILKIYVTGRDKNHELEIYNHLDSVEAKHPGRGFVRKLLSHFSVEGPHGRHVCLVHEPSGMSTDAYLRKYIPGGVMTLEQMKPCIRQLLIVLDFLHSAAHIVHTDLQLKNMLLPIKDTKALSNLEEREIKAPSPRKVLKDRTIYLSTIYNAGGDGLPLLSDFGEARFGDVENNADIMPNMYRAPEVVFKESWGYKVDIWSVAMVAWDIVSSRRLFDGKNPDGIFDDRVHVAEMIALLGPPPAQFRERCKLAYVFWDEQGNWKDLAPIPDISLESLGADIKGKDKEGFFRWLRAALQWNAEDRPSATDLLFDEWLMEGLGLNRKEENAKN</sequence>
<evidence type="ECO:0000256" key="7">
    <source>
        <dbReference type="ARBA" id="ARBA00047899"/>
    </source>
</evidence>
<dbReference type="Proteomes" id="UP000248423">
    <property type="component" value="Unassembled WGS sequence"/>
</dbReference>
<dbReference type="VEuPathDB" id="FungiDB:BO78DRAFT_382908"/>
<dbReference type="STRING" id="1448318.A0A319ESX1"/>
<dbReference type="GO" id="GO:0005634">
    <property type="term" value="C:nucleus"/>
    <property type="evidence" value="ECO:0007669"/>
    <property type="project" value="TreeGrafter"/>
</dbReference>
<dbReference type="GO" id="GO:0050684">
    <property type="term" value="P:regulation of mRNA processing"/>
    <property type="evidence" value="ECO:0007669"/>
    <property type="project" value="TreeGrafter"/>
</dbReference>
<dbReference type="EMBL" id="KZ826319">
    <property type="protein sequence ID" value="PYI11025.1"/>
    <property type="molecule type" value="Genomic_DNA"/>
</dbReference>
<accession>A0A319ESX1</accession>
<dbReference type="SMART" id="SM00220">
    <property type="entry name" value="S_TKc"/>
    <property type="match status" value="1"/>
</dbReference>
<comment type="catalytic activity">
    <reaction evidence="7">
        <text>L-threonyl-[protein] + ATP = O-phospho-L-threonyl-[protein] + ADP + H(+)</text>
        <dbReference type="Rhea" id="RHEA:46608"/>
        <dbReference type="Rhea" id="RHEA-COMP:11060"/>
        <dbReference type="Rhea" id="RHEA-COMP:11605"/>
        <dbReference type="ChEBI" id="CHEBI:15378"/>
        <dbReference type="ChEBI" id="CHEBI:30013"/>
        <dbReference type="ChEBI" id="CHEBI:30616"/>
        <dbReference type="ChEBI" id="CHEBI:61977"/>
        <dbReference type="ChEBI" id="CHEBI:456216"/>
        <dbReference type="EC" id="2.7.11.1"/>
    </reaction>
</comment>
<reference evidence="11 12" key="1">
    <citation type="submission" date="2018-02" db="EMBL/GenBank/DDBJ databases">
        <title>The genomes of Aspergillus section Nigri reveals drivers in fungal speciation.</title>
        <authorList>
            <consortium name="DOE Joint Genome Institute"/>
            <person name="Vesth T.C."/>
            <person name="Nybo J."/>
            <person name="Theobald S."/>
            <person name="Brandl J."/>
            <person name="Frisvad J.C."/>
            <person name="Nielsen K.F."/>
            <person name="Lyhne E.K."/>
            <person name="Kogle M.E."/>
            <person name="Kuo A."/>
            <person name="Riley R."/>
            <person name="Clum A."/>
            <person name="Nolan M."/>
            <person name="Lipzen A."/>
            <person name="Salamov A."/>
            <person name="Henrissat B."/>
            <person name="Wiebenga A."/>
            <person name="De vries R.P."/>
            <person name="Grigoriev I.V."/>
            <person name="Mortensen U.H."/>
            <person name="Andersen M.R."/>
            <person name="Baker S.E."/>
        </authorList>
    </citation>
    <scope>NUCLEOTIDE SEQUENCE [LARGE SCALE GENOMIC DNA]</scope>
    <source>
        <strain evidence="11 12">CBS 121057</strain>
    </source>
</reference>
<dbReference type="GO" id="GO:0005737">
    <property type="term" value="C:cytoplasm"/>
    <property type="evidence" value="ECO:0007669"/>
    <property type="project" value="TreeGrafter"/>
</dbReference>
<name>A0A319ESX1_ASPSB</name>
<evidence type="ECO:0000313" key="12">
    <source>
        <dbReference type="Proteomes" id="UP000248423"/>
    </source>
</evidence>
<protein>
    <recommendedName>
        <fullName evidence="1">non-specific serine/threonine protein kinase</fullName>
        <ecNumber evidence="1">2.7.11.1</ecNumber>
    </recommendedName>
</protein>
<dbReference type="PANTHER" id="PTHR47634">
    <property type="entry name" value="PROTEIN KINASE DOMAIN-CONTAINING PROTEIN-RELATED"/>
    <property type="match status" value="1"/>
</dbReference>
<keyword evidence="5 11" id="KW-0418">Kinase</keyword>